<dbReference type="Gene3D" id="3.40.50.150">
    <property type="entry name" value="Vaccinia Virus protein VP39"/>
    <property type="match status" value="1"/>
</dbReference>
<accession>A0ABV6QWN7</accession>
<dbReference type="Proteomes" id="UP001589890">
    <property type="component" value="Unassembled WGS sequence"/>
</dbReference>
<gene>
    <name evidence="2" type="ORF">ACFFGN_28320</name>
</gene>
<dbReference type="RefSeq" id="WP_380053411.1">
    <property type="nucleotide sequence ID" value="NZ_JBHLTC010000036.1"/>
</dbReference>
<dbReference type="InterPro" id="IPR025714">
    <property type="entry name" value="Methyltranfer_dom"/>
</dbReference>
<protein>
    <submittedName>
        <fullName evidence="2">SAM-dependent methyltransferase</fullName>
    </submittedName>
</protein>
<dbReference type="InterPro" id="IPR029063">
    <property type="entry name" value="SAM-dependent_MTases_sf"/>
</dbReference>
<feature type="domain" description="Methyltransferase" evidence="1">
    <location>
        <begin position="165"/>
        <end position="329"/>
    </location>
</feature>
<proteinExistence type="predicted"/>
<comment type="caution">
    <text evidence="2">The sequence shown here is derived from an EMBL/GenBank/DDBJ whole genome shotgun (WGS) entry which is preliminary data.</text>
</comment>
<sequence length="430" mass="47523">MQSDLEPSSQDSGPRDEVRVALLDEAVLVRALGSGRRRGEPAPEFHRVELRYVDLKAGRHLQLTQYDERQAHTRNAAVGVEAEKLVDELLDAPYGNWHVETTGETLQFRYTKKGRPLLHRQQDQHEQVTGHDRAKERLLDPAAPFLVELGISDHHGRVKPSRQSKYKQIEEFCKLLAPALDEAVAAGRITATKAGTTTTSDTPSGTAATSQTAGRALHVVDLGCGNAYLTLAAYHLLSSRGYDVWVTGIDRNPKARVRNTRIVAELGWQEHLRFVDGTIAEAELDTPADVVLALHACDTATDDALARAVGWEAPLVLAAPCCHHDVQKQLKASEPPPPYSVLTRYGIVRERFADLLTDTLRAAVLRQVGYRVEVVQFVDSEHTPRNLLLRAARTGAAPDDAARAEYAELIREWQVQPRLADLVLRPEAAS</sequence>
<dbReference type="PANTHER" id="PTHR13369:SF3">
    <property type="entry name" value="METHYLTRANSFERASE DOMAIN-CONTAINING PROTEIN"/>
    <property type="match status" value="1"/>
</dbReference>
<dbReference type="PANTHER" id="PTHR13369">
    <property type="match status" value="1"/>
</dbReference>
<dbReference type="GO" id="GO:0008168">
    <property type="term" value="F:methyltransferase activity"/>
    <property type="evidence" value="ECO:0007669"/>
    <property type="project" value="UniProtKB-KW"/>
</dbReference>
<dbReference type="CDD" id="cd02440">
    <property type="entry name" value="AdoMet_MTases"/>
    <property type="match status" value="1"/>
</dbReference>
<evidence type="ECO:0000259" key="1">
    <source>
        <dbReference type="Pfam" id="PF13679"/>
    </source>
</evidence>
<dbReference type="EMBL" id="JBHLTC010000036">
    <property type="protein sequence ID" value="MFC0628012.1"/>
    <property type="molecule type" value="Genomic_DNA"/>
</dbReference>
<evidence type="ECO:0000313" key="2">
    <source>
        <dbReference type="EMBL" id="MFC0628012.1"/>
    </source>
</evidence>
<keyword evidence="2" id="KW-0808">Transferase</keyword>
<dbReference type="GO" id="GO:0032259">
    <property type="term" value="P:methylation"/>
    <property type="evidence" value="ECO:0007669"/>
    <property type="project" value="UniProtKB-KW"/>
</dbReference>
<dbReference type="SUPFAM" id="SSF53335">
    <property type="entry name" value="S-adenosyl-L-methionine-dependent methyltransferases"/>
    <property type="match status" value="1"/>
</dbReference>
<evidence type="ECO:0000313" key="3">
    <source>
        <dbReference type="Proteomes" id="UP001589890"/>
    </source>
</evidence>
<dbReference type="Pfam" id="PF13679">
    <property type="entry name" value="Methyltransf_32"/>
    <property type="match status" value="1"/>
</dbReference>
<name>A0ABV6QWN7_9ACTN</name>
<keyword evidence="2" id="KW-0489">Methyltransferase</keyword>
<organism evidence="2 3">
    <name type="scientific">Kribbella deserti</name>
    <dbReference type="NCBI Taxonomy" id="1926257"/>
    <lineage>
        <taxon>Bacteria</taxon>
        <taxon>Bacillati</taxon>
        <taxon>Actinomycetota</taxon>
        <taxon>Actinomycetes</taxon>
        <taxon>Propionibacteriales</taxon>
        <taxon>Kribbellaceae</taxon>
        <taxon>Kribbella</taxon>
    </lineage>
</organism>
<reference evidence="2 3" key="1">
    <citation type="submission" date="2024-09" db="EMBL/GenBank/DDBJ databases">
        <authorList>
            <person name="Sun Q."/>
            <person name="Mori K."/>
        </authorList>
    </citation>
    <scope>NUCLEOTIDE SEQUENCE [LARGE SCALE GENOMIC DNA]</scope>
    <source>
        <strain evidence="2 3">CGMCC 1.15906</strain>
    </source>
</reference>
<keyword evidence="3" id="KW-1185">Reference proteome</keyword>